<reference evidence="1" key="1">
    <citation type="journal article" date="2021" name="Nat. Commun.">
        <title>Genetic determinants of endophytism in the Arabidopsis root mycobiome.</title>
        <authorList>
            <person name="Mesny F."/>
            <person name="Miyauchi S."/>
            <person name="Thiergart T."/>
            <person name="Pickel B."/>
            <person name="Atanasova L."/>
            <person name="Karlsson M."/>
            <person name="Huettel B."/>
            <person name="Barry K.W."/>
            <person name="Haridas S."/>
            <person name="Chen C."/>
            <person name="Bauer D."/>
            <person name="Andreopoulos W."/>
            <person name="Pangilinan J."/>
            <person name="LaButti K."/>
            <person name="Riley R."/>
            <person name="Lipzen A."/>
            <person name="Clum A."/>
            <person name="Drula E."/>
            <person name="Henrissat B."/>
            <person name="Kohler A."/>
            <person name="Grigoriev I.V."/>
            <person name="Martin F.M."/>
            <person name="Hacquard S."/>
        </authorList>
    </citation>
    <scope>NUCLEOTIDE SEQUENCE</scope>
    <source>
        <strain evidence="1">MPI-CAGE-AT-0021</strain>
    </source>
</reference>
<gene>
    <name evidence="1" type="ORF">B0J13DRAFT_581773</name>
</gene>
<dbReference type="AlphaFoldDB" id="A0A9P9FCA5"/>
<keyword evidence="2" id="KW-1185">Reference proteome</keyword>
<name>A0A9P9FCA5_9HYPO</name>
<dbReference type="OrthoDB" id="2322999at2759"/>
<dbReference type="Proteomes" id="UP000717696">
    <property type="component" value="Unassembled WGS sequence"/>
</dbReference>
<sequence length="201" mass="22129">MATAQTLAAVNIPGIHHLPTVEDFADSQNVSSGFPKPDDQLELSNTTLKISGKLFMRNDVHDVFSIHLLHIHSKVPEGKFLYGIQVPPVSVEELATGPIHSHVFQLLPNGAFMPYEFQEGEAPSKAVKIPSLLDSSKDRTNTELLVGPKSALIMDTNDVFGFNPAQVTTGWFFQVEKDEIISCKGCDVYAPKNSTYEVFQD</sequence>
<accession>A0A9P9FCA5</accession>
<organism evidence="1 2">
    <name type="scientific">Dactylonectria estremocensis</name>
    <dbReference type="NCBI Taxonomy" id="1079267"/>
    <lineage>
        <taxon>Eukaryota</taxon>
        <taxon>Fungi</taxon>
        <taxon>Dikarya</taxon>
        <taxon>Ascomycota</taxon>
        <taxon>Pezizomycotina</taxon>
        <taxon>Sordariomycetes</taxon>
        <taxon>Hypocreomycetidae</taxon>
        <taxon>Hypocreales</taxon>
        <taxon>Nectriaceae</taxon>
        <taxon>Dactylonectria</taxon>
    </lineage>
</organism>
<evidence type="ECO:0000313" key="1">
    <source>
        <dbReference type="EMBL" id="KAH7157732.1"/>
    </source>
</evidence>
<proteinExistence type="predicted"/>
<protein>
    <submittedName>
        <fullName evidence="1">Uncharacterized protein</fullName>
    </submittedName>
</protein>
<dbReference type="EMBL" id="JAGMUU010000003">
    <property type="protein sequence ID" value="KAH7157732.1"/>
    <property type="molecule type" value="Genomic_DNA"/>
</dbReference>
<comment type="caution">
    <text evidence="1">The sequence shown here is derived from an EMBL/GenBank/DDBJ whole genome shotgun (WGS) entry which is preliminary data.</text>
</comment>
<evidence type="ECO:0000313" key="2">
    <source>
        <dbReference type="Proteomes" id="UP000717696"/>
    </source>
</evidence>